<feature type="binding site" evidence="7">
    <location>
        <position position="370"/>
    </location>
    <ligand>
        <name>ATP</name>
        <dbReference type="ChEBI" id="CHEBI:30616"/>
    </ligand>
</feature>
<feature type="binding site" evidence="8">
    <location>
        <position position="148"/>
    </location>
    <ligand>
        <name>Mg(2+)</name>
        <dbReference type="ChEBI" id="CHEBI:18420"/>
        <label>1</label>
    </ligand>
</feature>
<evidence type="ECO:0000259" key="13">
    <source>
        <dbReference type="PROSITE" id="PS51987"/>
    </source>
</evidence>
<dbReference type="PROSITE" id="PS51987">
    <property type="entry name" value="GS_CATALYTIC"/>
    <property type="match status" value="1"/>
</dbReference>
<dbReference type="GO" id="GO:0004356">
    <property type="term" value="F:glutamine synthetase activity"/>
    <property type="evidence" value="ECO:0007669"/>
    <property type="project" value="InterPro"/>
</dbReference>
<feature type="modified residue" description="O-AMP-tyrosine" evidence="9">
    <location>
        <position position="415"/>
    </location>
</feature>
<name>A0A0C1N192_9RICK</name>
<gene>
    <name evidence="14" type="primary">glnA_2</name>
    <name evidence="14" type="ORF">NF27_BK00820</name>
</gene>
<dbReference type="Pfam" id="PF03951">
    <property type="entry name" value="Gln-synt_N"/>
    <property type="match status" value="1"/>
</dbReference>
<evidence type="ECO:0000256" key="1">
    <source>
        <dbReference type="ARBA" id="ARBA00003117"/>
    </source>
</evidence>
<feature type="domain" description="GS beta-grasp" evidence="12">
    <location>
        <begin position="29"/>
        <end position="113"/>
    </location>
</feature>
<sequence>MTQIKNMGVSSMLSKKSIINDVLRRIKDENIQFIDFRFTDTLGKFHHTTYKSSFIGESELINGLMFDGSSIAGWKQINCSDMIIKPDCSMAFIDPFTSQSTMVLICDVIDPETQEGYNRDPRTIAGKAQQYLQSGKVGDKAYFGPELEFFIFDDVRFINTPHESGVILDSEEASCNSNKKYESGNTGHRAGVKGAYFPVPPIDLFHDIRSEMVLAIESIGLKASVHHHEVAESQCEIGFEYAELVASSDNVQKFKYVIKNVAASYGKSATFMPKPIFGDNGSGMHTHQSIWLKDNNLFFDKNGKYVELSEMCLYYIGGIIKHAKAINAFSNPSTNSYKRLVPGYEAPVQLAYSACNRSAAIRIPYVYNSKAKRIEVRFPDPTANPYLTFAAMLMAGLDGIKNKIHPGQANDNDLYNLSIEEAEKIPTVCGSLREALESLNQDREFLKVGEVFSDDMLDAYIALKMKEVEQLERRPHPIEFEMYYAG</sequence>
<comment type="cofactor">
    <cofactor evidence="8">
        <name>Mg(2+)</name>
        <dbReference type="ChEBI" id="CHEBI:18420"/>
    </cofactor>
    <text evidence="8">Binds 2 Mg(2+) ions per subunit.</text>
</comment>
<dbReference type="SUPFAM" id="SSF54368">
    <property type="entry name" value="Glutamine synthetase, N-terminal domain"/>
    <property type="match status" value="1"/>
</dbReference>
<organism evidence="14 15">
    <name type="scientific">Candidatus Jidaibacter acanthamoebae</name>
    <dbReference type="NCBI Taxonomy" id="86105"/>
    <lineage>
        <taxon>Bacteria</taxon>
        <taxon>Pseudomonadati</taxon>
        <taxon>Pseudomonadota</taxon>
        <taxon>Alphaproteobacteria</taxon>
        <taxon>Rickettsiales</taxon>
        <taxon>Candidatus Midichloriaceae</taxon>
        <taxon>Candidatus Jidaibacter</taxon>
    </lineage>
</organism>
<protein>
    <recommendedName>
        <fullName evidence="5">Glutamine synthetase I beta</fullName>
    </recommendedName>
</protein>
<feature type="binding site" evidence="7">
    <location>
        <position position="357"/>
    </location>
    <ligand>
        <name>ATP</name>
        <dbReference type="ChEBI" id="CHEBI:30616"/>
    </ligand>
</feature>
<dbReference type="InterPro" id="IPR008147">
    <property type="entry name" value="Gln_synt_N"/>
</dbReference>
<keyword evidence="7" id="KW-0547">Nucleotide-binding</keyword>
<feature type="domain" description="GS catalytic" evidence="13">
    <location>
        <begin position="121"/>
        <end position="486"/>
    </location>
</feature>
<evidence type="ECO:0000256" key="10">
    <source>
        <dbReference type="PROSITE-ProRule" id="PRU01330"/>
    </source>
</evidence>
<evidence type="ECO:0000256" key="3">
    <source>
        <dbReference type="ARBA" id="ARBA00011258"/>
    </source>
</evidence>
<feature type="binding site" evidence="6">
    <location>
        <position position="357"/>
    </location>
    <ligand>
        <name>L-glutamate</name>
        <dbReference type="ChEBI" id="CHEBI:29985"/>
    </ligand>
</feature>
<feature type="binding site" evidence="8">
    <location>
        <position position="229"/>
    </location>
    <ligand>
        <name>Mg(2+)</name>
        <dbReference type="ChEBI" id="CHEBI:18420"/>
        <label>1</label>
    </ligand>
</feature>
<evidence type="ECO:0000256" key="2">
    <source>
        <dbReference type="ARBA" id="ARBA00009897"/>
    </source>
</evidence>
<keyword evidence="15" id="KW-1185">Reference proteome</keyword>
<dbReference type="Gene3D" id="3.10.20.70">
    <property type="entry name" value="Glutamine synthetase, N-terminal domain"/>
    <property type="match status" value="1"/>
</dbReference>
<evidence type="ECO:0000256" key="4">
    <source>
        <dbReference type="ARBA" id="ARBA00023231"/>
    </source>
</evidence>
<feature type="binding site" evidence="8">
    <location>
        <position position="285"/>
    </location>
    <ligand>
        <name>Mg(2+)</name>
        <dbReference type="ChEBI" id="CHEBI:18420"/>
        <label>1</label>
    </ligand>
</feature>
<feature type="binding site" evidence="6">
    <location>
        <position position="345"/>
    </location>
    <ligand>
        <name>L-glutamate</name>
        <dbReference type="ChEBI" id="CHEBI:29985"/>
    </ligand>
</feature>
<reference evidence="14 15" key="1">
    <citation type="submission" date="2014-11" db="EMBL/GenBank/DDBJ databases">
        <title>A Rickettsiales Symbiont of Amoebae With Ancient Features.</title>
        <authorList>
            <person name="Schulz F."/>
            <person name="Martijn J."/>
            <person name="Wascher F."/>
            <person name="Kostanjsek R."/>
            <person name="Ettema T.J."/>
            <person name="Horn M."/>
        </authorList>
    </citation>
    <scope>NUCLEOTIDE SEQUENCE [LARGE SCALE GENOMIC DNA]</scope>
    <source>
        <strain evidence="14 15">UWC36</strain>
    </source>
</reference>
<dbReference type="PROSITE" id="PS00181">
    <property type="entry name" value="GLNA_ATP"/>
    <property type="match status" value="1"/>
</dbReference>
<evidence type="ECO:0000256" key="8">
    <source>
        <dbReference type="PIRSR" id="PIRSR604809-3"/>
    </source>
</evidence>
<keyword evidence="8" id="KW-0479">Metal-binding</keyword>
<keyword evidence="9" id="KW-0597">Phosphoprotein</keyword>
<evidence type="ECO:0000256" key="11">
    <source>
        <dbReference type="RuleBase" id="RU000384"/>
    </source>
</evidence>
<feature type="binding site" evidence="8">
    <location>
        <position position="146"/>
    </location>
    <ligand>
        <name>Mg(2+)</name>
        <dbReference type="ChEBI" id="CHEBI:18420"/>
        <label>1</label>
    </ligand>
</feature>
<comment type="similarity">
    <text evidence="2 10 11">Belongs to the glutamine synthetase family.</text>
</comment>
<dbReference type="InterPro" id="IPR008146">
    <property type="entry name" value="Gln_synth_cat_dom"/>
</dbReference>
<dbReference type="GO" id="GO:0005737">
    <property type="term" value="C:cytoplasm"/>
    <property type="evidence" value="ECO:0007669"/>
    <property type="project" value="TreeGrafter"/>
</dbReference>
<feature type="binding site" evidence="6">
    <location>
        <position position="339"/>
    </location>
    <ligand>
        <name>L-glutamate</name>
        <dbReference type="ChEBI" id="CHEBI:29985"/>
    </ligand>
</feature>
<dbReference type="Pfam" id="PF00120">
    <property type="entry name" value="Gln-synt_C"/>
    <property type="match status" value="1"/>
</dbReference>
<dbReference type="GO" id="GO:0005524">
    <property type="term" value="F:ATP binding"/>
    <property type="evidence" value="ECO:0007669"/>
    <property type="project" value="UniProtKB-KW"/>
</dbReference>
<comment type="caution">
    <text evidence="14">The sequence shown here is derived from an EMBL/GenBank/DDBJ whole genome shotgun (WGS) entry which is preliminary data.</text>
</comment>
<evidence type="ECO:0000256" key="6">
    <source>
        <dbReference type="PIRSR" id="PIRSR604809-1"/>
    </source>
</evidence>
<dbReference type="SUPFAM" id="SSF55931">
    <property type="entry name" value="Glutamine synthetase/guanido kinase"/>
    <property type="match status" value="1"/>
</dbReference>
<comment type="subunit">
    <text evidence="3">Oligomer of 12 subunits arranged in the form of two hexameric ring.</text>
</comment>
<dbReference type="PANTHER" id="PTHR43407:SF2">
    <property type="entry name" value="GLUTAMINE SYNTHETASE"/>
    <property type="match status" value="1"/>
</dbReference>
<evidence type="ECO:0000313" key="14">
    <source>
        <dbReference type="EMBL" id="KIE06161.1"/>
    </source>
</evidence>
<feature type="binding site" evidence="7">
    <location>
        <begin position="287"/>
        <end position="289"/>
    </location>
    <ligand>
        <name>ATP</name>
        <dbReference type="ChEBI" id="CHEBI:30616"/>
    </ligand>
</feature>
<keyword evidence="14" id="KW-0436">Ligase</keyword>
<dbReference type="InterPro" id="IPR004809">
    <property type="entry name" value="Gln_synth_I"/>
</dbReference>
<dbReference type="NCBIfam" id="TIGR00653">
    <property type="entry name" value="GlnA"/>
    <property type="match status" value="1"/>
</dbReference>
<feature type="binding site" evidence="6">
    <location>
        <position position="377"/>
    </location>
    <ligand>
        <name>L-glutamate</name>
        <dbReference type="ChEBI" id="CHEBI:29985"/>
    </ligand>
</feature>
<keyword evidence="8" id="KW-0460">Magnesium</keyword>
<dbReference type="Proteomes" id="UP000031258">
    <property type="component" value="Unassembled WGS sequence"/>
</dbReference>
<evidence type="ECO:0000256" key="5">
    <source>
        <dbReference type="ARBA" id="ARBA00033230"/>
    </source>
</evidence>
<keyword evidence="7" id="KW-0067">ATP-binding</keyword>
<dbReference type="GO" id="GO:0046872">
    <property type="term" value="F:metal ion binding"/>
    <property type="evidence" value="ECO:0007669"/>
    <property type="project" value="UniProtKB-KW"/>
</dbReference>
<feature type="binding site" evidence="6">
    <location>
        <begin position="280"/>
        <end position="281"/>
    </location>
    <ligand>
        <name>L-glutamate</name>
        <dbReference type="ChEBI" id="CHEBI:29985"/>
    </ligand>
</feature>
<evidence type="ECO:0000313" key="15">
    <source>
        <dbReference type="Proteomes" id="UP000031258"/>
    </source>
</evidence>
<feature type="binding site" evidence="8">
    <location>
        <position position="375"/>
    </location>
    <ligand>
        <name>Mg(2+)</name>
        <dbReference type="ChEBI" id="CHEBI:18420"/>
        <label>1</label>
    </ligand>
</feature>
<dbReference type="PANTHER" id="PTHR43407">
    <property type="entry name" value="GLUTAMINE SYNTHETASE"/>
    <property type="match status" value="1"/>
</dbReference>
<evidence type="ECO:0000256" key="7">
    <source>
        <dbReference type="PIRSR" id="PIRSR604809-2"/>
    </source>
</evidence>
<dbReference type="GO" id="GO:0016020">
    <property type="term" value="C:membrane"/>
    <property type="evidence" value="ECO:0007669"/>
    <property type="project" value="TreeGrafter"/>
</dbReference>
<proteinExistence type="inferred from homology"/>
<dbReference type="SMART" id="SM01230">
    <property type="entry name" value="Gln-synt_C"/>
    <property type="match status" value="1"/>
</dbReference>
<dbReference type="FunFam" id="3.30.590.10:FF:000001">
    <property type="entry name" value="Glutamine synthetase"/>
    <property type="match status" value="1"/>
</dbReference>
<evidence type="ECO:0000259" key="12">
    <source>
        <dbReference type="PROSITE" id="PS51986"/>
    </source>
</evidence>
<dbReference type="InterPro" id="IPR027303">
    <property type="entry name" value="Gln_synth_gly_rich_site"/>
</dbReference>
<dbReference type="PATRIC" id="fig|86105.3.peg.159"/>
<evidence type="ECO:0000256" key="9">
    <source>
        <dbReference type="PIRSR" id="PIRSR604809-50"/>
    </source>
</evidence>
<dbReference type="GO" id="GO:0006542">
    <property type="term" value="P:glutamine biosynthetic process"/>
    <property type="evidence" value="ECO:0007669"/>
    <property type="project" value="InterPro"/>
</dbReference>
<feature type="binding site" evidence="8">
    <location>
        <position position="236"/>
    </location>
    <ligand>
        <name>Mg(2+)</name>
        <dbReference type="ChEBI" id="CHEBI:18420"/>
        <label>1</label>
    </ligand>
</feature>
<dbReference type="Gene3D" id="3.30.590.10">
    <property type="entry name" value="Glutamine synthetase/guanido kinase, catalytic domain"/>
    <property type="match status" value="1"/>
</dbReference>
<accession>A0A0C1N192</accession>
<dbReference type="EMBL" id="JSWE01000036">
    <property type="protein sequence ID" value="KIE06161.1"/>
    <property type="molecule type" value="Genomic_DNA"/>
</dbReference>
<dbReference type="GO" id="GO:0019740">
    <property type="term" value="P:nitrogen utilization"/>
    <property type="evidence" value="ECO:0007669"/>
    <property type="project" value="TreeGrafter"/>
</dbReference>
<dbReference type="PROSITE" id="PS51986">
    <property type="entry name" value="GS_BETA_GRASP"/>
    <property type="match status" value="1"/>
</dbReference>
<dbReference type="STRING" id="86105.NF27_BK00820"/>
<dbReference type="InterPro" id="IPR014746">
    <property type="entry name" value="Gln_synth/guanido_kin_cat_dom"/>
</dbReference>
<comment type="function">
    <text evidence="1">Catalyzes the ATP-dependent biosynthesis of glutamine from glutamate and ammonia.</text>
</comment>
<dbReference type="InterPro" id="IPR036651">
    <property type="entry name" value="Gln_synt_N_sf"/>
</dbReference>
<keyword evidence="4" id="KW-0535">Nitrogen fixation</keyword>
<feature type="binding site" evidence="7">
    <location>
        <begin position="239"/>
        <end position="241"/>
    </location>
    <ligand>
        <name>ATP</name>
        <dbReference type="ChEBI" id="CHEBI:30616"/>
    </ligand>
</feature>
<dbReference type="AlphaFoldDB" id="A0A0C1N192"/>